<gene>
    <name evidence="11" type="ORF">H3H32_22155</name>
</gene>
<evidence type="ECO:0000256" key="3">
    <source>
        <dbReference type="ARBA" id="ARBA00022553"/>
    </source>
</evidence>
<evidence type="ECO:0000256" key="5">
    <source>
        <dbReference type="ARBA" id="ARBA00022741"/>
    </source>
</evidence>
<keyword evidence="5" id="KW-0547">Nucleotide-binding</keyword>
<dbReference type="SMART" id="SM00387">
    <property type="entry name" value="HATPase_c"/>
    <property type="match status" value="1"/>
</dbReference>
<evidence type="ECO:0000256" key="9">
    <source>
        <dbReference type="SAM" id="Phobius"/>
    </source>
</evidence>
<comment type="catalytic activity">
    <reaction evidence="1">
        <text>ATP + protein L-histidine = ADP + protein N-phospho-L-histidine.</text>
        <dbReference type="EC" id="2.7.13.3"/>
    </reaction>
</comment>
<dbReference type="SUPFAM" id="SSF55874">
    <property type="entry name" value="ATPase domain of HSP90 chaperone/DNA topoisomerase II/histidine kinase"/>
    <property type="match status" value="1"/>
</dbReference>
<dbReference type="PROSITE" id="PS50109">
    <property type="entry name" value="HIS_KIN"/>
    <property type="match status" value="1"/>
</dbReference>
<evidence type="ECO:0000256" key="1">
    <source>
        <dbReference type="ARBA" id="ARBA00000085"/>
    </source>
</evidence>
<dbReference type="EC" id="2.7.13.3" evidence="2"/>
<protein>
    <recommendedName>
        <fullName evidence="2">histidine kinase</fullName>
        <ecNumber evidence="2">2.7.13.3</ecNumber>
    </recommendedName>
</protein>
<dbReference type="GO" id="GO:0000155">
    <property type="term" value="F:phosphorelay sensor kinase activity"/>
    <property type="evidence" value="ECO:0007669"/>
    <property type="project" value="InterPro"/>
</dbReference>
<evidence type="ECO:0000256" key="6">
    <source>
        <dbReference type="ARBA" id="ARBA00022777"/>
    </source>
</evidence>
<dbReference type="GO" id="GO:0005524">
    <property type="term" value="F:ATP binding"/>
    <property type="evidence" value="ECO:0007669"/>
    <property type="project" value="UniProtKB-KW"/>
</dbReference>
<accession>A0A7G5GP92</accession>
<keyword evidence="8" id="KW-0902">Two-component regulatory system</keyword>
<dbReference type="GO" id="GO:0016020">
    <property type="term" value="C:membrane"/>
    <property type="evidence" value="ECO:0007669"/>
    <property type="project" value="InterPro"/>
</dbReference>
<keyword evidence="9" id="KW-0812">Transmembrane</keyword>
<dbReference type="AlphaFoldDB" id="A0A7G5GP92"/>
<keyword evidence="6 11" id="KW-0418">Kinase</keyword>
<name>A0A7G5GP92_9BACT</name>
<dbReference type="Pfam" id="PF07730">
    <property type="entry name" value="HisKA_3"/>
    <property type="match status" value="1"/>
</dbReference>
<organism evidence="11 12">
    <name type="scientific">Spirosoma foliorum</name>
    <dbReference type="NCBI Taxonomy" id="2710596"/>
    <lineage>
        <taxon>Bacteria</taxon>
        <taxon>Pseudomonadati</taxon>
        <taxon>Bacteroidota</taxon>
        <taxon>Cytophagia</taxon>
        <taxon>Cytophagales</taxon>
        <taxon>Cytophagaceae</taxon>
        <taxon>Spirosoma</taxon>
    </lineage>
</organism>
<dbReference type="GO" id="GO:0046983">
    <property type="term" value="F:protein dimerization activity"/>
    <property type="evidence" value="ECO:0007669"/>
    <property type="project" value="InterPro"/>
</dbReference>
<dbReference type="InterPro" id="IPR003594">
    <property type="entry name" value="HATPase_dom"/>
</dbReference>
<keyword evidence="3" id="KW-0597">Phosphoprotein</keyword>
<dbReference type="CDD" id="cd16917">
    <property type="entry name" value="HATPase_UhpB-NarQ-NarX-like"/>
    <property type="match status" value="1"/>
</dbReference>
<feature type="transmembrane region" description="Helical" evidence="9">
    <location>
        <begin position="12"/>
        <end position="33"/>
    </location>
</feature>
<evidence type="ECO:0000256" key="4">
    <source>
        <dbReference type="ARBA" id="ARBA00022679"/>
    </source>
</evidence>
<dbReference type="Proteomes" id="UP000515369">
    <property type="component" value="Chromosome"/>
</dbReference>
<keyword evidence="7" id="KW-0067">ATP-binding</keyword>
<dbReference type="Gene3D" id="3.30.565.10">
    <property type="entry name" value="Histidine kinase-like ATPase, C-terminal domain"/>
    <property type="match status" value="1"/>
</dbReference>
<dbReference type="InterPro" id="IPR036890">
    <property type="entry name" value="HATPase_C_sf"/>
</dbReference>
<dbReference type="PANTHER" id="PTHR24421:SF10">
    <property type="entry name" value="NITRATE_NITRITE SENSOR PROTEIN NARQ"/>
    <property type="match status" value="1"/>
</dbReference>
<evidence type="ECO:0000256" key="2">
    <source>
        <dbReference type="ARBA" id="ARBA00012438"/>
    </source>
</evidence>
<dbReference type="EMBL" id="CP059732">
    <property type="protein sequence ID" value="QMW00684.1"/>
    <property type="molecule type" value="Genomic_DNA"/>
</dbReference>
<dbReference type="Pfam" id="PF02518">
    <property type="entry name" value="HATPase_c"/>
    <property type="match status" value="1"/>
</dbReference>
<evidence type="ECO:0000313" key="12">
    <source>
        <dbReference type="Proteomes" id="UP000515369"/>
    </source>
</evidence>
<reference evidence="11 12" key="1">
    <citation type="submission" date="2020-07" db="EMBL/GenBank/DDBJ databases">
        <title>Spirosoma foliorum sp. nov., isolated from the leaves on the Nejang mountain Korea, Republic of.</title>
        <authorList>
            <person name="Ho H."/>
            <person name="Lee Y.-J."/>
            <person name="Nurcahyanto D.-A."/>
            <person name="Kim S.-G."/>
        </authorList>
    </citation>
    <scope>NUCLEOTIDE SEQUENCE [LARGE SCALE GENOMIC DNA]</scope>
    <source>
        <strain evidence="11 12">PL0136</strain>
    </source>
</reference>
<dbReference type="InterPro" id="IPR050482">
    <property type="entry name" value="Sensor_HK_TwoCompSys"/>
</dbReference>
<dbReference type="KEGG" id="sfol:H3H32_22155"/>
<evidence type="ECO:0000256" key="7">
    <source>
        <dbReference type="ARBA" id="ARBA00022840"/>
    </source>
</evidence>
<evidence type="ECO:0000256" key="8">
    <source>
        <dbReference type="ARBA" id="ARBA00023012"/>
    </source>
</evidence>
<proteinExistence type="predicted"/>
<dbReference type="RefSeq" id="WP_182457798.1">
    <property type="nucleotide sequence ID" value="NZ_CP059732.1"/>
</dbReference>
<feature type="domain" description="Histidine kinase" evidence="10">
    <location>
        <begin position="69"/>
        <end position="267"/>
    </location>
</feature>
<evidence type="ECO:0000259" key="10">
    <source>
        <dbReference type="PROSITE" id="PS50109"/>
    </source>
</evidence>
<sequence>MSNNAPDVILIISIGTLVFLLLGGFITLLLFLYKQRYKTHQQELITIEEINRRKLLQSELDTQNQTLQQIAHELHDNIGQLLSVVVMRLNTIEDETTEVATEQSVQQTRDLVRTVITDVRMMSKTLDYDTVSRFGLLPSLTLELERIERAGRLKTQLNTVGEPYSLEKQTEMVLLRMTQEALNNAIKHAQAKTLTVKLDYSANPFTLSISDDGRGFVVSEAMNRTIDQAGSGLGNLQHRAGLLGGTCTITSQPGVGTCIEIRMPGNQPS</sequence>
<dbReference type="Gene3D" id="1.20.5.1930">
    <property type="match status" value="1"/>
</dbReference>
<keyword evidence="4" id="KW-0808">Transferase</keyword>
<dbReference type="InterPro" id="IPR005467">
    <property type="entry name" value="His_kinase_dom"/>
</dbReference>
<dbReference type="PANTHER" id="PTHR24421">
    <property type="entry name" value="NITRATE/NITRITE SENSOR PROTEIN NARX-RELATED"/>
    <property type="match status" value="1"/>
</dbReference>
<evidence type="ECO:0000313" key="11">
    <source>
        <dbReference type="EMBL" id="QMW00684.1"/>
    </source>
</evidence>
<keyword evidence="9" id="KW-0472">Membrane</keyword>
<keyword evidence="12" id="KW-1185">Reference proteome</keyword>
<dbReference type="InterPro" id="IPR011712">
    <property type="entry name" value="Sig_transdc_His_kin_sub3_dim/P"/>
</dbReference>
<keyword evidence="9" id="KW-1133">Transmembrane helix</keyword>